<dbReference type="PANTHER" id="PTHR21206:SF0">
    <property type="entry name" value="DNA REPLICATION COMPLEX GINS PROTEIN SLD5"/>
    <property type="match status" value="1"/>
</dbReference>
<dbReference type="Gene3D" id="1.20.58.1030">
    <property type="match status" value="1"/>
</dbReference>
<dbReference type="GO" id="GO:0000811">
    <property type="term" value="C:GINS complex"/>
    <property type="evidence" value="ECO:0007669"/>
    <property type="project" value="TreeGrafter"/>
</dbReference>
<evidence type="ECO:0000313" key="8">
    <source>
        <dbReference type="EMBL" id="PRW58563.1"/>
    </source>
</evidence>
<evidence type="ECO:0000256" key="4">
    <source>
        <dbReference type="ARBA" id="ARBA00022705"/>
    </source>
</evidence>
<feature type="region of interest" description="Disordered" evidence="6">
    <location>
        <begin position="1"/>
        <end position="23"/>
    </location>
</feature>
<dbReference type="InterPro" id="IPR021151">
    <property type="entry name" value="GINS_A"/>
</dbReference>
<organism evidence="8 9">
    <name type="scientific">Chlorella sorokiniana</name>
    <name type="common">Freshwater green alga</name>
    <dbReference type="NCBI Taxonomy" id="3076"/>
    <lineage>
        <taxon>Eukaryota</taxon>
        <taxon>Viridiplantae</taxon>
        <taxon>Chlorophyta</taxon>
        <taxon>core chlorophytes</taxon>
        <taxon>Trebouxiophyceae</taxon>
        <taxon>Chlorellales</taxon>
        <taxon>Chlorellaceae</taxon>
        <taxon>Chlorella clade</taxon>
        <taxon>Chlorella</taxon>
    </lineage>
</organism>
<dbReference type="InterPro" id="IPR008591">
    <property type="entry name" value="GINS_Sld5"/>
</dbReference>
<accession>A0A2P6TWX1</accession>
<evidence type="ECO:0000313" key="9">
    <source>
        <dbReference type="Proteomes" id="UP000239899"/>
    </source>
</evidence>
<name>A0A2P6TWX1_CHLSO</name>
<dbReference type="STRING" id="3076.A0A2P6TWX1"/>
<feature type="domain" description="Cupin type-1" evidence="7">
    <location>
        <begin position="276"/>
        <end position="402"/>
    </location>
</feature>
<dbReference type="AlphaFoldDB" id="A0A2P6TWX1"/>
<evidence type="ECO:0000259" key="7">
    <source>
        <dbReference type="SMART" id="SM00835"/>
    </source>
</evidence>
<dbReference type="Pfam" id="PF16922">
    <property type="entry name" value="SLD5_C"/>
    <property type="match status" value="1"/>
</dbReference>
<dbReference type="PANTHER" id="PTHR21206">
    <property type="entry name" value="SLD5 PROTEIN"/>
    <property type="match status" value="1"/>
</dbReference>
<dbReference type="InterPro" id="IPR038749">
    <property type="entry name" value="Sld5_GINS_A"/>
</dbReference>
<keyword evidence="9" id="KW-1185">Reference proteome</keyword>
<dbReference type="Gene3D" id="2.60.120.10">
    <property type="entry name" value="Jelly Rolls"/>
    <property type="match status" value="1"/>
</dbReference>
<dbReference type="SUPFAM" id="SSF51182">
    <property type="entry name" value="RmlC-like cupins"/>
    <property type="match status" value="1"/>
</dbReference>
<dbReference type="SUPFAM" id="SSF160059">
    <property type="entry name" value="PriA/YqbF domain"/>
    <property type="match status" value="1"/>
</dbReference>
<dbReference type="InterPro" id="IPR014710">
    <property type="entry name" value="RmlC-like_jellyroll"/>
</dbReference>
<protein>
    <recommendedName>
        <fullName evidence="3">DNA replication complex GINS protein SLD5</fullName>
    </recommendedName>
</protein>
<dbReference type="GO" id="GO:0006261">
    <property type="term" value="P:DNA-templated DNA replication"/>
    <property type="evidence" value="ECO:0007669"/>
    <property type="project" value="InterPro"/>
</dbReference>
<evidence type="ECO:0000256" key="3">
    <source>
        <dbReference type="ARBA" id="ARBA00014804"/>
    </source>
</evidence>
<proteinExistence type="inferred from homology"/>
<gene>
    <name evidence="8" type="ORF">C2E21_3153</name>
</gene>
<comment type="caution">
    <text evidence="8">The sequence shown here is derived from an EMBL/GenBank/DDBJ whole genome shotgun (WGS) entry which is preliminary data.</text>
</comment>
<dbReference type="Proteomes" id="UP000239899">
    <property type="component" value="Unassembled WGS sequence"/>
</dbReference>
<dbReference type="Pfam" id="PF05916">
    <property type="entry name" value="Sld5"/>
    <property type="match status" value="1"/>
</dbReference>
<comment type="subcellular location">
    <subcellularLocation>
        <location evidence="1">Nucleus</location>
    </subcellularLocation>
</comment>
<dbReference type="InterPro" id="IPR031633">
    <property type="entry name" value="SLD5_C"/>
</dbReference>
<dbReference type="InterPro" id="IPR011051">
    <property type="entry name" value="RmlC_Cupin_sf"/>
</dbReference>
<dbReference type="EMBL" id="LHPG02000005">
    <property type="protein sequence ID" value="PRW58563.1"/>
    <property type="molecule type" value="Genomic_DNA"/>
</dbReference>
<keyword evidence="4" id="KW-0235">DNA replication</keyword>
<dbReference type="CDD" id="cd11711">
    <property type="entry name" value="GINS_A_Sld5"/>
    <property type="match status" value="1"/>
</dbReference>
<dbReference type="InterPro" id="IPR006045">
    <property type="entry name" value="Cupin_1"/>
</dbReference>
<evidence type="ECO:0000256" key="6">
    <source>
        <dbReference type="SAM" id="MobiDB-lite"/>
    </source>
</evidence>
<sequence>MDGSGTQEEFDFLASGPASTSGRSDAELLKGALMNERASPEVLQFETDLVSRIEQNLDYQEEQIDLLKESDDSKLLVEIYMSELARVRYLLRAYLRTRLQKIERHVMHVLDNADMAARLSDKESQFARDYFVLFGSHMKAASANHLPEAFSSLVRQAAAHPQKDMVPAPDLDRHVFCRVLEDRGNVTVDEEGNVAEFNRGDLFVIRYRAVQQLLAEGAVELVLAPCGESSVRQLLLACCLAAAWGRVLREAEQSGSSNSGINSGTPSYVLDPPFFFSLKDAPVMFTNEHGTLQGPNNSDLPVLDDVNMKTLRVVMQPCSVYQPGSHPNGDEVIFAVDGVLKFAVIDANYTAHTREIRPGDVVVAPQGYVHVLENVSCQPGTVHTVCAPAEGCAMGIDEETWSQLEAGVDANEAVTIRPVGGDECRKRCGLQ</sequence>
<dbReference type="Pfam" id="PF00190">
    <property type="entry name" value="Cupin_1"/>
    <property type="match status" value="1"/>
</dbReference>
<reference evidence="8 9" key="1">
    <citation type="journal article" date="2018" name="Plant J.">
        <title>Genome sequences of Chlorella sorokiniana UTEX 1602 and Micractinium conductrix SAG 241.80: implications to maltose excretion by a green alga.</title>
        <authorList>
            <person name="Arriola M.B."/>
            <person name="Velmurugan N."/>
            <person name="Zhang Y."/>
            <person name="Plunkett M.H."/>
            <person name="Hondzo H."/>
            <person name="Barney B.M."/>
        </authorList>
    </citation>
    <scope>NUCLEOTIDE SEQUENCE [LARGE SCALE GENOMIC DNA]</scope>
    <source>
        <strain evidence="9">UTEX 1602</strain>
    </source>
</reference>
<evidence type="ECO:0000256" key="5">
    <source>
        <dbReference type="ARBA" id="ARBA00023242"/>
    </source>
</evidence>
<comment type="similarity">
    <text evidence="2">Belongs to the GINS4/SLD5 family.</text>
</comment>
<dbReference type="OrthoDB" id="338231at2759"/>
<keyword evidence="5" id="KW-0539">Nucleus</keyword>
<dbReference type="SUPFAM" id="SSF158573">
    <property type="entry name" value="GINS helical bundle-like"/>
    <property type="match status" value="1"/>
</dbReference>
<evidence type="ECO:0000256" key="1">
    <source>
        <dbReference type="ARBA" id="ARBA00004123"/>
    </source>
</evidence>
<evidence type="ECO:0000256" key="2">
    <source>
        <dbReference type="ARBA" id="ARBA00008187"/>
    </source>
</evidence>
<dbReference type="SMART" id="SM00835">
    <property type="entry name" value="Cupin_1"/>
    <property type="match status" value="1"/>
</dbReference>
<dbReference type="InterPro" id="IPR036224">
    <property type="entry name" value="GINS_bundle-like_dom_sf"/>
</dbReference>
<dbReference type="CDD" id="cd21692">
    <property type="entry name" value="GINS_B_Sld5"/>
    <property type="match status" value="1"/>
</dbReference>
<dbReference type="GO" id="GO:0000727">
    <property type="term" value="P:double-strand break repair via break-induced replication"/>
    <property type="evidence" value="ECO:0007669"/>
    <property type="project" value="TreeGrafter"/>
</dbReference>